<dbReference type="Proteomes" id="UP000299102">
    <property type="component" value="Unassembled WGS sequence"/>
</dbReference>
<name>A0A4C1SAQ0_EUMVA</name>
<dbReference type="OrthoDB" id="8036689at2759"/>
<evidence type="ECO:0000313" key="1">
    <source>
        <dbReference type="EMBL" id="GBO99184.1"/>
    </source>
</evidence>
<keyword evidence="2" id="KW-1185">Reference proteome</keyword>
<accession>A0A4C1SAQ0</accession>
<comment type="caution">
    <text evidence="1">The sequence shown here is derived from an EMBL/GenBank/DDBJ whole genome shotgun (WGS) entry which is preliminary data.</text>
</comment>
<protein>
    <submittedName>
        <fullName evidence="1">Uncharacterized protein</fullName>
    </submittedName>
</protein>
<proteinExistence type="predicted"/>
<organism evidence="1 2">
    <name type="scientific">Eumeta variegata</name>
    <name type="common">Bagworm moth</name>
    <name type="synonym">Eumeta japonica</name>
    <dbReference type="NCBI Taxonomy" id="151549"/>
    <lineage>
        <taxon>Eukaryota</taxon>
        <taxon>Metazoa</taxon>
        <taxon>Ecdysozoa</taxon>
        <taxon>Arthropoda</taxon>
        <taxon>Hexapoda</taxon>
        <taxon>Insecta</taxon>
        <taxon>Pterygota</taxon>
        <taxon>Neoptera</taxon>
        <taxon>Endopterygota</taxon>
        <taxon>Lepidoptera</taxon>
        <taxon>Glossata</taxon>
        <taxon>Ditrysia</taxon>
        <taxon>Tineoidea</taxon>
        <taxon>Psychidae</taxon>
        <taxon>Oiketicinae</taxon>
        <taxon>Eumeta</taxon>
    </lineage>
</organism>
<evidence type="ECO:0000313" key="2">
    <source>
        <dbReference type="Proteomes" id="UP000299102"/>
    </source>
</evidence>
<dbReference type="EMBL" id="BGZK01000002">
    <property type="protein sequence ID" value="GBO99184.1"/>
    <property type="molecule type" value="Genomic_DNA"/>
</dbReference>
<dbReference type="AlphaFoldDB" id="A0A4C1SAQ0"/>
<reference evidence="1 2" key="1">
    <citation type="journal article" date="2019" name="Commun. Biol.">
        <title>The bagworm genome reveals a unique fibroin gene that provides high tensile strength.</title>
        <authorList>
            <person name="Kono N."/>
            <person name="Nakamura H."/>
            <person name="Ohtoshi R."/>
            <person name="Tomita M."/>
            <person name="Numata K."/>
            <person name="Arakawa K."/>
        </authorList>
    </citation>
    <scope>NUCLEOTIDE SEQUENCE [LARGE SCALE GENOMIC DNA]</scope>
</reference>
<gene>
    <name evidence="1" type="ORF">EVAR_486_1</name>
</gene>
<sequence>MDLAKLQPFVRNRVAEILKKTSENTTDHISRGVDPKVINGLDMWWSDDPFGFAEGGLSPTIKVETWSHCKLHPGADCINRVADLRLQMELCAEPSCCARDRPIIVEWERDARHSAGPSLVRMLVVVYGQMKRRVMIFRPPSVPLIYRFALVRTRLRNVSKVRKPIKVRSLSLSSKIGKKLDERVDLSISEGKRTCKPPKSKLSLPRMNTRNLREITSALPVS</sequence>